<dbReference type="GO" id="GO:0043531">
    <property type="term" value="F:ADP binding"/>
    <property type="evidence" value="ECO:0007669"/>
    <property type="project" value="TreeGrafter"/>
</dbReference>
<evidence type="ECO:0000256" key="5">
    <source>
        <dbReference type="ARBA" id="ARBA00013061"/>
    </source>
</evidence>
<comment type="similarity">
    <text evidence="3 13 16">Belongs to the phosphoglycerate kinase family.</text>
</comment>
<dbReference type="GO" id="GO:0005829">
    <property type="term" value="C:cytosol"/>
    <property type="evidence" value="ECO:0007669"/>
    <property type="project" value="TreeGrafter"/>
</dbReference>
<dbReference type="PANTHER" id="PTHR11406">
    <property type="entry name" value="PHOSPHOGLYCERATE KINASE"/>
    <property type="match status" value="1"/>
</dbReference>
<dbReference type="InterPro" id="IPR015824">
    <property type="entry name" value="Phosphoglycerate_kinase_N"/>
</dbReference>
<evidence type="ECO:0000256" key="8">
    <source>
        <dbReference type="ARBA" id="ARBA00022679"/>
    </source>
</evidence>
<feature type="binding site" evidence="13 14">
    <location>
        <begin position="68"/>
        <end position="71"/>
    </location>
    <ligand>
        <name>substrate</name>
    </ligand>
</feature>
<dbReference type="AlphaFoldDB" id="A0A2A6FTC9"/>
<dbReference type="PIRSF" id="PIRSF000724">
    <property type="entry name" value="Pgk"/>
    <property type="match status" value="1"/>
</dbReference>
<dbReference type="InterPro" id="IPR036043">
    <property type="entry name" value="Phosphoglycerate_kinase_sf"/>
</dbReference>
<evidence type="ECO:0000313" key="17">
    <source>
        <dbReference type="EMBL" id="PDQ35959.1"/>
    </source>
</evidence>
<name>A0A2A6FTC9_9MICO</name>
<evidence type="ECO:0000256" key="6">
    <source>
        <dbReference type="ARBA" id="ARBA00016471"/>
    </source>
</evidence>
<dbReference type="GO" id="GO:0005524">
    <property type="term" value="F:ATP binding"/>
    <property type="evidence" value="ECO:0007669"/>
    <property type="project" value="UniProtKB-KW"/>
</dbReference>
<dbReference type="FunFam" id="3.40.50.1260:FF:000031">
    <property type="entry name" value="Phosphoglycerate kinase 1"/>
    <property type="match status" value="1"/>
</dbReference>
<feature type="binding site" evidence="13 14">
    <location>
        <begin position="30"/>
        <end position="32"/>
    </location>
    <ligand>
        <name>substrate</name>
    </ligand>
</feature>
<dbReference type="EMBL" id="NAEP01000024">
    <property type="protein sequence ID" value="PDQ35959.1"/>
    <property type="molecule type" value="Genomic_DNA"/>
</dbReference>
<evidence type="ECO:0000256" key="2">
    <source>
        <dbReference type="ARBA" id="ARBA00004838"/>
    </source>
</evidence>
<feature type="binding site" evidence="13">
    <location>
        <position position="310"/>
    </location>
    <ligand>
        <name>ATP</name>
        <dbReference type="ChEBI" id="CHEBI:30616"/>
    </ligand>
</feature>
<evidence type="ECO:0000256" key="14">
    <source>
        <dbReference type="PIRSR" id="PIRSR000724-1"/>
    </source>
</evidence>
<feature type="binding site" evidence="14">
    <location>
        <position position="45"/>
    </location>
    <ligand>
        <name>(2R)-3-phosphoglycerate</name>
        <dbReference type="ChEBI" id="CHEBI:58272"/>
    </ligand>
</feature>
<gene>
    <name evidence="13" type="primary">pgk</name>
    <name evidence="17" type="ORF">B5766_03410</name>
</gene>
<evidence type="ECO:0000256" key="13">
    <source>
        <dbReference type="HAMAP-Rule" id="MF_00145"/>
    </source>
</evidence>
<evidence type="ECO:0000256" key="12">
    <source>
        <dbReference type="ARBA" id="ARBA00023152"/>
    </source>
</evidence>
<keyword evidence="9 13" id="KW-0547">Nucleotide-binding</keyword>
<evidence type="ECO:0000256" key="9">
    <source>
        <dbReference type="ARBA" id="ARBA00022741"/>
    </source>
</evidence>
<accession>A0A2A6FTC9</accession>
<dbReference type="PROSITE" id="PS00111">
    <property type="entry name" value="PGLYCERATE_KINASE"/>
    <property type="match status" value="1"/>
</dbReference>
<feature type="binding site" evidence="13 15">
    <location>
        <begin position="367"/>
        <end position="370"/>
    </location>
    <ligand>
        <name>ATP</name>
        <dbReference type="ChEBI" id="CHEBI:30616"/>
    </ligand>
</feature>
<keyword evidence="12 13" id="KW-0324">Glycolysis</keyword>
<comment type="catalytic activity">
    <reaction evidence="1 13 16">
        <text>(2R)-3-phosphoglycerate + ATP = (2R)-3-phospho-glyceroyl phosphate + ADP</text>
        <dbReference type="Rhea" id="RHEA:14801"/>
        <dbReference type="ChEBI" id="CHEBI:30616"/>
        <dbReference type="ChEBI" id="CHEBI:57604"/>
        <dbReference type="ChEBI" id="CHEBI:58272"/>
        <dbReference type="ChEBI" id="CHEBI:456216"/>
        <dbReference type="EC" id="2.7.2.3"/>
    </reaction>
</comment>
<comment type="subcellular location">
    <subcellularLocation>
        <location evidence="13">Cytoplasm</location>
    </subcellularLocation>
</comment>
<protein>
    <recommendedName>
        <fullName evidence="6 13">Phosphoglycerate kinase</fullName>
        <ecNumber evidence="5 13">2.7.2.3</ecNumber>
    </recommendedName>
</protein>
<proteinExistence type="inferred from homology"/>
<dbReference type="InterPro" id="IPR001576">
    <property type="entry name" value="Phosphoglycerate_kinase"/>
</dbReference>
<comment type="subunit">
    <text evidence="4 13">Monomer.</text>
</comment>
<feature type="binding site" evidence="13 15">
    <location>
        <position position="214"/>
    </location>
    <ligand>
        <name>ATP</name>
        <dbReference type="ChEBI" id="CHEBI:30616"/>
    </ligand>
</feature>
<dbReference type="GO" id="GO:0006096">
    <property type="term" value="P:glycolytic process"/>
    <property type="evidence" value="ECO:0007669"/>
    <property type="project" value="UniProtKB-UniRule"/>
</dbReference>
<organism evidence="17 18">
    <name type="scientific">Candidatus Lumbricidiphila eiseniae</name>
    <dbReference type="NCBI Taxonomy" id="1969409"/>
    <lineage>
        <taxon>Bacteria</taxon>
        <taxon>Bacillati</taxon>
        <taxon>Actinomycetota</taxon>
        <taxon>Actinomycetes</taxon>
        <taxon>Micrococcales</taxon>
        <taxon>Microbacteriaceae</taxon>
        <taxon>Candidatus Lumbricidiphila</taxon>
    </lineage>
</organism>
<evidence type="ECO:0000256" key="1">
    <source>
        <dbReference type="ARBA" id="ARBA00000642"/>
    </source>
</evidence>
<feature type="binding site" evidence="14">
    <location>
        <position position="164"/>
    </location>
    <ligand>
        <name>(2R)-3-phosphoglycerate</name>
        <dbReference type="ChEBI" id="CHEBI:58272"/>
    </ligand>
</feature>
<feature type="binding site" evidence="14">
    <location>
        <position position="127"/>
    </location>
    <ligand>
        <name>(2R)-3-phosphoglycerate</name>
        <dbReference type="ChEBI" id="CHEBI:58272"/>
    </ligand>
</feature>
<evidence type="ECO:0000256" key="10">
    <source>
        <dbReference type="ARBA" id="ARBA00022777"/>
    </source>
</evidence>
<keyword evidence="7 13" id="KW-0963">Cytoplasm</keyword>
<evidence type="ECO:0000256" key="16">
    <source>
        <dbReference type="RuleBase" id="RU000532"/>
    </source>
</evidence>
<dbReference type="UniPathway" id="UPA00109">
    <property type="reaction ID" value="UER00185"/>
</dbReference>
<evidence type="ECO:0000256" key="11">
    <source>
        <dbReference type="ARBA" id="ARBA00022840"/>
    </source>
</evidence>
<evidence type="ECO:0000313" key="18">
    <source>
        <dbReference type="Proteomes" id="UP000219994"/>
    </source>
</evidence>
<keyword evidence="11 13" id="KW-0067">ATP-binding</keyword>
<dbReference type="Gene3D" id="3.40.50.1260">
    <property type="entry name" value="Phosphoglycerate kinase, N-terminal domain"/>
    <property type="match status" value="2"/>
</dbReference>
<reference evidence="18" key="1">
    <citation type="submission" date="2017-03" db="EMBL/GenBank/DDBJ databases">
        <authorList>
            <person name="Lund M.B."/>
        </authorList>
    </citation>
    <scope>NUCLEOTIDE SEQUENCE [LARGE SCALE GENOMIC DNA]</scope>
</reference>
<dbReference type="SUPFAM" id="SSF53748">
    <property type="entry name" value="Phosphoglycerate kinase"/>
    <property type="match status" value="1"/>
</dbReference>
<sequence length="415" mass="42986">MITSEGGGAILRTIGSLGSLTGSRVIVRCDLNVPLTDGVITDDGRVRASLPTLQLLLDQGARVIIISHLGRPGGAPDPAYSLAPVASRLSELLDHPVGFAVDTVGPDATAKVAALDNGEVLVLENLRFNPGETSKSEAERQVFAGQLAAYAEAVVSDGFGVVHRKQASVYELEKLRPSAAGLLIAEELAVLDRLTENPERPYTVVLGGSKVSDKLGVIAHLLPRVDTLLIGGGMLFTFLAAQGHRVASSLLEAEQLDTVRGYLREAADRGVEIVLPTDIVVAASFAADAAHVVVAANAIENTEFGASGIGLDIGPDSAAEFARRIRASQTVFWNGPMGVFELPAFAMGTRTIAQALTDTPGFSVVGGGDSAAAVRQLGFGDHQFGHISTGGGASLEFLEGSSLPGLEAVGWAAPQ</sequence>
<dbReference type="HAMAP" id="MF_00145">
    <property type="entry name" value="Phosphoglyc_kinase"/>
    <property type="match status" value="1"/>
</dbReference>
<keyword evidence="10 13" id="KW-0418">Kinase</keyword>
<comment type="caution">
    <text evidence="17">The sequence shown here is derived from an EMBL/GenBank/DDBJ whole genome shotgun (WGS) entry which is preliminary data.</text>
</comment>
<feature type="binding site" evidence="13">
    <location>
        <position position="127"/>
    </location>
    <ligand>
        <name>substrate</name>
    </ligand>
</feature>
<feature type="binding site" evidence="13 15">
    <location>
        <position position="341"/>
    </location>
    <ligand>
        <name>ATP</name>
        <dbReference type="ChEBI" id="CHEBI:30616"/>
    </ligand>
</feature>
<dbReference type="InterPro" id="IPR015911">
    <property type="entry name" value="Phosphoglycerate_kinase_CS"/>
</dbReference>
<dbReference type="Proteomes" id="UP000219994">
    <property type="component" value="Unassembled WGS sequence"/>
</dbReference>
<dbReference type="PANTHER" id="PTHR11406:SF23">
    <property type="entry name" value="PHOSPHOGLYCERATE KINASE 1, CHLOROPLASTIC-RELATED"/>
    <property type="match status" value="1"/>
</dbReference>
<dbReference type="EC" id="2.7.2.3" evidence="5 13"/>
<comment type="pathway">
    <text evidence="2 13">Carbohydrate degradation; glycolysis; pyruvate from D-glyceraldehyde 3-phosphate: step 2/5.</text>
</comment>
<dbReference type="PRINTS" id="PR00477">
    <property type="entry name" value="PHGLYCKINASE"/>
</dbReference>
<evidence type="ECO:0000256" key="3">
    <source>
        <dbReference type="ARBA" id="ARBA00008982"/>
    </source>
</evidence>
<dbReference type="FunFam" id="3.40.50.1260:FF:000006">
    <property type="entry name" value="Phosphoglycerate kinase"/>
    <property type="match status" value="1"/>
</dbReference>
<evidence type="ECO:0000256" key="4">
    <source>
        <dbReference type="ARBA" id="ARBA00011245"/>
    </source>
</evidence>
<dbReference type="Pfam" id="PF00162">
    <property type="entry name" value="PGK"/>
    <property type="match status" value="1"/>
</dbReference>
<feature type="binding site" evidence="13">
    <location>
        <position position="45"/>
    </location>
    <ligand>
        <name>substrate</name>
    </ligand>
</feature>
<dbReference type="GO" id="GO:0004618">
    <property type="term" value="F:phosphoglycerate kinase activity"/>
    <property type="evidence" value="ECO:0007669"/>
    <property type="project" value="UniProtKB-UniRule"/>
</dbReference>
<keyword evidence="8 13" id="KW-0808">Transferase</keyword>
<feature type="binding site" evidence="13">
    <location>
        <position position="164"/>
    </location>
    <ligand>
        <name>substrate</name>
    </ligand>
</feature>
<dbReference type="GO" id="GO:0006094">
    <property type="term" value="P:gluconeogenesis"/>
    <property type="evidence" value="ECO:0007669"/>
    <property type="project" value="TreeGrafter"/>
</dbReference>
<evidence type="ECO:0000256" key="15">
    <source>
        <dbReference type="PIRSR" id="PIRSR000724-2"/>
    </source>
</evidence>
<evidence type="ECO:0000256" key="7">
    <source>
        <dbReference type="ARBA" id="ARBA00022490"/>
    </source>
</evidence>